<dbReference type="EC" id="2.7.13.3" evidence="3"/>
<evidence type="ECO:0000256" key="13">
    <source>
        <dbReference type="SAM" id="Phobius"/>
    </source>
</evidence>
<evidence type="ECO:0000313" key="16">
    <source>
        <dbReference type="EMBL" id="OXM87721.1"/>
    </source>
</evidence>
<feature type="domain" description="Histidine kinase" evidence="14">
    <location>
        <begin position="485"/>
        <end position="590"/>
    </location>
</feature>
<keyword evidence="17" id="KW-1185">Reference proteome</keyword>
<feature type="coiled-coil region" evidence="12">
    <location>
        <begin position="356"/>
        <end position="395"/>
    </location>
</feature>
<evidence type="ECO:0000256" key="7">
    <source>
        <dbReference type="ARBA" id="ARBA00022741"/>
    </source>
</evidence>
<dbReference type="PANTHER" id="PTHR34220:SF7">
    <property type="entry name" value="SENSOR HISTIDINE KINASE YPDA"/>
    <property type="match status" value="1"/>
</dbReference>
<comment type="catalytic activity">
    <reaction evidence="1">
        <text>ATP + protein L-histidine = ADP + protein N-phospho-L-histidine.</text>
        <dbReference type="EC" id="2.7.13.3"/>
    </reaction>
</comment>
<dbReference type="GO" id="GO:0000155">
    <property type="term" value="F:phosphorelay sensor kinase activity"/>
    <property type="evidence" value="ECO:0007669"/>
    <property type="project" value="InterPro"/>
</dbReference>
<evidence type="ECO:0000256" key="1">
    <source>
        <dbReference type="ARBA" id="ARBA00000085"/>
    </source>
</evidence>
<organism evidence="16 17">
    <name type="scientific">Paenibacillus rigui</name>
    <dbReference type="NCBI Taxonomy" id="554312"/>
    <lineage>
        <taxon>Bacteria</taxon>
        <taxon>Bacillati</taxon>
        <taxon>Bacillota</taxon>
        <taxon>Bacilli</taxon>
        <taxon>Bacillales</taxon>
        <taxon>Paenibacillaceae</taxon>
        <taxon>Paenibacillus</taxon>
    </lineage>
</organism>
<name>A0A229UWT1_9BACL</name>
<evidence type="ECO:0000313" key="17">
    <source>
        <dbReference type="Proteomes" id="UP000215509"/>
    </source>
</evidence>
<evidence type="ECO:0000256" key="2">
    <source>
        <dbReference type="ARBA" id="ARBA00004651"/>
    </source>
</evidence>
<dbReference type="CDD" id="cd06225">
    <property type="entry name" value="HAMP"/>
    <property type="match status" value="1"/>
</dbReference>
<keyword evidence="13" id="KW-0812">Transmembrane</keyword>
<dbReference type="Gene3D" id="6.10.340.10">
    <property type="match status" value="1"/>
</dbReference>
<dbReference type="InterPro" id="IPR050640">
    <property type="entry name" value="Bact_2-comp_sensor_kinase"/>
</dbReference>
<dbReference type="AlphaFoldDB" id="A0A229UWT1"/>
<evidence type="ECO:0000256" key="11">
    <source>
        <dbReference type="ARBA" id="ARBA00023136"/>
    </source>
</evidence>
<accession>A0A229UWT1</accession>
<keyword evidence="8" id="KW-0418">Kinase</keyword>
<proteinExistence type="predicted"/>
<dbReference type="InterPro" id="IPR003594">
    <property type="entry name" value="HATPase_dom"/>
</dbReference>
<reference evidence="16 17" key="1">
    <citation type="submission" date="2017-07" db="EMBL/GenBank/DDBJ databases">
        <title>Genome sequencing and assembly of Paenibacillus rigui.</title>
        <authorList>
            <person name="Mayilraj S."/>
        </authorList>
    </citation>
    <scope>NUCLEOTIDE SEQUENCE [LARGE SCALE GENOMIC DNA]</scope>
    <source>
        <strain evidence="16 17">JCM 16352</strain>
    </source>
</reference>
<dbReference type="PANTHER" id="PTHR34220">
    <property type="entry name" value="SENSOR HISTIDINE KINASE YPDA"/>
    <property type="match status" value="1"/>
</dbReference>
<dbReference type="Pfam" id="PF02518">
    <property type="entry name" value="HATPase_c"/>
    <property type="match status" value="1"/>
</dbReference>
<dbReference type="InterPro" id="IPR010559">
    <property type="entry name" value="Sig_transdc_His_kin_internal"/>
</dbReference>
<keyword evidence="12" id="KW-0175">Coiled coil</keyword>
<evidence type="ECO:0000256" key="12">
    <source>
        <dbReference type="SAM" id="Coils"/>
    </source>
</evidence>
<dbReference type="EMBL" id="NMQW01000002">
    <property type="protein sequence ID" value="OXM87721.1"/>
    <property type="molecule type" value="Genomic_DNA"/>
</dbReference>
<dbReference type="Pfam" id="PF06580">
    <property type="entry name" value="His_kinase"/>
    <property type="match status" value="1"/>
</dbReference>
<dbReference type="Gene3D" id="3.30.565.10">
    <property type="entry name" value="Histidine kinase-like ATPase, C-terminal domain"/>
    <property type="match status" value="1"/>
</dbReference>
<dbReference type="PROSITE" id="PS50109">
    <property type="entry name" value="HIS_KIN"/>
    <property type="match status" value="1"/>
</dbReference>
<evidence type="ECO:0000256" key="5">
    <source>
        <dbReference type="ARBA" id="ARBA00022553"/>
    </source>
</evidence>
<keyword evidence="13" id="KW-1133">Transmembrane helix</keyword>
<evidence type="ECO:0000256" key="10">
    <source>
        <dbReference type="ARBA" id="ARBA00023012"/>
    </source>
</evidence>
<sequence>MGTKWAERASRFVTGRLRNKLIFTFSTIVVLIVILLTYLSYRQTVLINGQNYLVNNQKLIKLVNQNLDRYIGQIDDLSLSPRNDTEFMDSLLSGDYLDQVYIQNQIKNMFYSRDDIEKISVYTPLTKQGYTISRKTVNLTQRLDNETEQSAWYREAIRGPKFRSIEPGAQGTAASSSEWLTFHRVLINITNKAPLAAISITLNDREFNKILLDAADNPEEFIGIFDESNQLIYKQGMDRTEGHYDFLPYIKDREGEAEYSNWSSDNTNFVLIDHISQVYHWKLVKLTPVAVLNQAASNARTLNLVVGGGLLVFFIIVIVVLSNAITSRLKTFSRRIEQLGEGNFTLDYEFKGTDEIAQLSKKFNQMVVNINELIAERYEIKISERNARLRALEAQINPHFLYNSLQAISTEAIIYEMDSIHLMVDALASSLRYCIKDGETVRLSDEVEHIRHYLILQHARFGTRLHVETQIADQALDCMIPKMSLQILLENAIEHALEQMSQAIHIEITAAVSQEGLRLQVKDDGPGFLPERLAYVRNSFNDHYLDYQDEIGLKNLYSRIKLLFGEAAELTIASEPGHGAEIRMDLPVRKEVRQYVQSTDY</sequence>
<keyword evidence="5" id="KW-0597">Phosphoprotein</keyword>
<comment type="caution">
    <text evidence="16">The sequence shown here is derived from an EMBL/GenBank/DDBJ whole genome shotgun (WGS) entry which is preliminary data.</text>
</comment>
<evidence type="ECO:0000259" key="14">
    <source>
        <dbReference type="PROSITE" id="PS50109"/>
    </source>
</evidence>
<dbReference type="Proteomes" id="UP000215509">
    <property type="component" value="Unassembled WGS sequence"/>
</dbReference>
<dbReference type="GO" id="GO:0005524">
    <property type="term" value="F:ATP binding"/>
    <property type="evidence" value="ECO:0007669"/>
    <property type="project" value="UniProtKB-KW"/>
</dbReference>
<evidence type="ECO:0000256" key="3">
    <source>
        <dbReference type="ARBA" id="ARBA00012438"/>
    </source>
</evidence>
<evidence type="ECO:0000256" key="9">
    <source>
        <dbReference type="ARBA" id="ARBA00022840"/>
    </source>
</evidence>
<evidence type="ECO:0000256" key="8">
    <source>
        <dbReference type="ARBA" id="ARBA00022777"/>
    </source>
</evidence>
<evidence type="ECO:0000259" key="15">
    <source>
        <dbReference type="PROSITE" id="PS50885"/>
    </source>
</evidence>
<dbReference type="OrthoDB" id="9809348at2"/>
<dbReference type="PROSITE" id="PS50885">
    <property type="entry name" value="HAMP"/>
    <property type="match status" value="1"/>
</dbReference>
<protein>
    <recommendedName>
        <fullName evidence="3">histidine kinase</fullName>
        <ecNumber evidence="3">2.7.13.3</ecNumber>
    </recommendedName>
</protein>
<dbReference type="RefSeq" id="WP_094012971.1">
    <property type="nucleotide sequence ID" value="NZ_NMQW01000002.1"/>
</dbReference>
<keyword evidence="7" id="KW-0547">Nucleotide-binding</keyword>
<dbReference type="GO" id="GO:0005886">
    <property type="term" value="C:plasma membrane"/>
    <property type="evidence" value="ECO:0007669"/>
    <property type="project" value="UniProtKB-SubCell"/>
</dbReference>
<feature type="domain" description="HAMP" evidence="15">
    <location>
        <begin position="323"/>
        <end position="375"/>
    </location>
</feature>
<evidence type="ECO:0000256" key="4">
    <source>
        <dbReference type="ARBA" id="ARBA00022475"/>
    </source>
</evidence>
<comment type="subcellular location">
    <subcellularLocation>
        <location evidence="2">Cell membrane</location>
        <topology evidence="2">Multi-pass membrane protein</topology>
    </subcellularLocation>
</comment>
<gene>
    <name evidence="16" type="ORF">CF651_00955</name>
</gene>
<dbReference type="InterPro" id="IPR005467">
    <property type="entry name" value="His_kinase_dom"/>
</dbReference>
<keyword evidence="4" id="KW-1003">Cell membrane</keyword>
<dbReference type="SUPFAM" id="SSF158472">
    <property type="entry name" value="HAMP domain-like"/>
    <property type="match status" value="1"/>
</dbReference>
<keyword evidence="6" id="KW-0808">Transferase</keyword>
<keyword evidence="9" id="KW-0067">ATP-binding</keyword>
<keyword evidence="11 13" id="KW-0472">Membrane</keyword>
<dbReference type="InterPro" id="IPR036890">
    <property type="entry name" value="HATPase_C_sf"/>
</dbReference>
<evidence type="ECO:0000256" key="6">
    <source>
        <dbReference type="ARBA" id="ARBA00022679"/>
    </source>
</evidence>
<dbReference type="Pfam" id="PF00672">
    <property type="entry name" value="HAMP"/>
    <property type="match status" value="1"/>
</dbReference>
<dbReference type="SMART" id="SM00304">
    <property type="entry name" value="HAMP"/>
    <property type="match status" value="1"/>
</dbReference>
<dbReference type="InterPro" id="IPR003660">
    <property type="entry name" value="HAMP_dom"/>
</dbReference>
<dbReference type="SUPFAM" id="SSF55874">
    <property type="entry name" value="ATPase domain of HSP90 chaperone/DNA topoisomerase II/histidine kinase"/>
    <property type="match status" value="1"/>
</dbReference>
<feature type="transmembrane region" description="Helical" evidence="13">
    <location>
        <begin position="21"/>
        <end position="41"/>
    </location>
</feature>
<feature type="transmembrane region" description="Helical" evidence="13">
    <location>
        <begin position="304"/>
        <end position="325"/>
    </location>
</feature>
<keyword evidence="10" id="KW-0902">Two-component regulatory system</keyword>